<dbReference type="CDD" id="cd00041">
    <property type="entry name" value="CUB"/>
    <property type="match status" value="1"/>
</dbReference>
<comment type="caution">
    <text evidence="5">The sequence shown here is derived from an EMBL/GenBank/DDBJ whole genome shotgun (WGS) entry which is preliminary data.</text>
</comment>
<evidence type="ECO:0000313" key="6">
    <source>
        <dbReference type="Proteomes" id="UP000596742"/>
    </source>
</evidence>
<dbReference type="OrthoDB" id="5975444at2759"/>
<dbReference type="PANTHER" id="PTHR24251">
    <property type="entry name" value="OVOCHYMASE-RELATED"/>
    <property type="match status" value="1"/>
</dbReference>
<proteinExistence type="predicted"/>
<dbReference type="EMBL" id="UYJE01005400">
    <property type="protein sequence ID" value="VDI37112.1"/>
    <property type="molecule type" value="Genomic_DNA"/>
</dbReference>
<dbReference type="PANTHER" id="PTHR24251:SF37">
    <property type="entry name" value="CUB DOMAIN-CONTAINING PROTEIN"/>
    <property type="match status" value="1"/>
</dbReference>
<evidence type="ECO:0000256" key="3">
    <source>
        <dbReference type="PROSITE-ProRule" id="PRU00059"/>
    </source>
</evidence>
<sequence>MSTNYPAAYPNNDVQSWSLAVDNNYRLVLKFKAFNMESNCDFLKIYDRQDGIQLYSLTGYLIPDDIWSNANYLFITFTSDDSSTSLGFSIDVYMIHT</sequence>
<dbReference type="Gene3D" id="2.60.120.290">
    <property type="entry name" value="Spermadhesin, CUB domain"/>
    <property type="match status" value="1"/>
</dbReference>
<feature type="domain" description="CUB" evidence="4">
    <location>
        <begin position="1"/>
        <end position="95"/>
    </location>
</feature>
<evidence type="ECO:0000313" key="5">
    <source>
        <dbReference type="EMBL" id="VDI37112.1"/>
    </source>
</evidence>
<evidence type="ECO:0000256" key="2">
    <source>
        <dbReference type="ARBA" id="ARBA00023157"/>
    </source>
</evidence>
<dbReference type="InterPro" id="IPR035914">
    <property type="entry name" value="Sperma_CUB_dom_sf"/>
</dbReference>
<accession>A0A8B6EN85</accession>
<evidence type="ECO:0000259" key="4">
    <source>
        <dbReference type="PROSITE" id="PS01180"/>
    </source>
</evidence>
<keyword evidence="6" id="KW-1185">Reference proteome</keyword>
<dbReference type="SMART" id="SM00042">
    <property type="entry name" value="CUB"/>
    <property type="match status" value="1"/>
</dbReference>
<gene>
    <name evidence="5" type="ORF">MGAL_10B028952</name>
</gene>
<reference evidence="5" key="1">
    <citation type="submission" date="2018-11" db="EMBL/GenBank/DDBJ databases">
        <authorList>
            <person name="Alioto T."/>
            <person name="Alioto T."/>
        </authorList>
    </citation>
    <scope>NUCLEOTIDE SEQUENCE</scope>
</reference>
<keyword evidence="2" id="KW-1015">Disulfide bond</keyword>
<protein>
    <recommendedName>
        <fullName evidence="4">CUB domain-containing protein</fullName>
    </recommendedName>
</protein>
<dbReference type="PROSITE" id="PS01180">
    <property type="entry name" value="CUB"/>
    <property type="match status" value="1"/>
</dbReference>
<keyword evidence="1" id="KW-0677">Repeat</keyword>
<comment type="caution">
    <text evidence="3">Lacks conserved residue(s) required for the propagation of feature annotation.</text>
</comment>
<dbReference type="AlphaFoldDB" id="A0A8B6EN85"/>
<name>A0A8B6EN85_MYTGA</name>
<evidence type="ECO:0000256" key="1">
    <source>
        <dbReference type="ARBA" id="ARBA00022737"/>
    </source>
</evidence>
<dbReference type="InterPro" id="IPR000859">
    <property type="entry name" value="CUB_dom"/>
</dbReference>
<organism evidence="5 6">
    <name type="scientific">Mytilus galloprovincialis</name>
    <name type="common">Mediterranean mussel</name>
    <dbReference type="NCBI Taxonomy" id="29158"/>
    <lineage>
        <taxon>Eukaryota</taxon>
        <taxon>Metazoa</taxon>
        <taxon>Spiralia</taxon>
        <taxon>Lophotrochozoa</taxon>
        <taxon>Mollusca</taxon>
        <taxon>Bivalvia</taxon>
        <taxon>Autobranchia</taxon>
        <taxon>Pteriomorphia</taxon>
        <taxon>Mytilida</taxon>
        <taxon>Mytiloidea</taxon>
        <taxon>Mytilidae</taxon>
        <taxon>Mytilinae</taxon>
        <taxon>Mytilus</taxon>
    </lineage>
</organism>
<dbReference type="Pfam" id="PF00431">
    <property type="entry name" value="CUB"/>
    <property type="match status" value="1"/>
</dbReference>
<dbReference type="SUPFAM" id="SSF49854">
    <property type="entry name" value="Spermadhesin, CUB domain"/>
    <property type="match status" value="1"/>
</dbReference>
<dbReference type="Proteomes" id="UP000596742">
    <property type="component" value="Unassembled WGS sequence"/>
</dbReference>